<dbReference type="Gene3D" id="3.40.50.2000">
    <property type="entry name" value="Glycogen Phosphorylase B"/>
    <property type="match status" value="2"/>
</dbReference>
<dbReference type="RefSeq" id="WP_144072193.1">
    <property type="nucleotide sequence ID" value="NZ_VJZR01000032.1"/>
</dbReference>
<feature type="domain" description="Glycosyltransferase subfamily 4-like N-terminal" evidence="2">
    <location>
        <begin position="75"/>
        <end position="173"/>
    </location>
</feature>
<evidence type="ECO:0000313" key="4">
    <source>
        <dbReference type="Proteomes" id="UP000318585"/>
    </source>
</evidence>
<keyword evidence="3" id="KW-0808">Transferase</keyword>
<dbReference type="Pfam" id="PF00534">
    <property type="entry name" value="Glycos_transf_1"/>
    <property type="match status" value="1"/>
</dbReference>
<evidence type="ECO:0000259" key="2">
    <source>
        <dbReference type="Pfam" id="PF13439"/>
    </source>
</evidence>
<evidence type="ECO:0000313" key="3">
    <source>
        <dbReference type="EMBL" id="TRX15848.1"/>
    </source>
</evidence>
<dbReference type="Pfam" id="PF13439">
    <property type="entry name" value="Glyco_transf_4"/>
    <property type="match status" value="1"/>
</dbReference>
<dbReference type="EMBL" id="VJZR01000032">
    <property type="protein sequence ID" value="TRX15848.1"/>
    <property type="molecule type" value="Genomic_DNA"/>
</dbReference>
<dbReference type="CDD" id="cd03801">
    <property type="entry name" value="GT4_PimA-like"/>
    <property type="match status" value="1"/>
</dbReference>
<proteinExistence type="predicted"/>
<sequence length="371" mass="41868">MSHKRVGISLSVSSSILTVGLECKDHRGGIGGVIETYSKYFSVFNYVCSYGTSENKFVIVFKYLKSLVELPIVFIKDRNIQIVHIHGAAKGSFFRKYIIFLLSKYVFGKKVIFHCHGSEMEKFYLKSPQIVRKMMSNFFNNVDLVICLSNSWALFFTLNFTPRKLVVLENIVEEALDKSIKDFQIDKPIHFLFMGAVGNRKGIFDLLATIALHKLEFSGKMKLLIGGNGEIKRLNEFIAINQLSEIVIYEGWVSGALKNKLFNEADVYILPSYNEGLPISILEAMTYGLPVISTNVGGIPEIITNGINGCVINPGDREAIYASLRFFIDNPLLCKEYGKNTMEIVEPYYAKNVIPKLESIYIELLTQVSTL</sequence>
<comment type="caution">
    <text evidence="3">The sequence shown here is derived from an EMBL/GenBank/DDBJ whole genome shotgun (WGS) entry which is preliminary data.</text>
</comment>
<dbReference type="InterPro" id="IPR028098">
    <property type="entry name" value="Glyco_trans_4-like_N"/>
</dbReference>
<dbReference type="PANTHER" id="PTHR12526">
    <property type="entry name" value="GLYCOSYLTRANSFERASE"/>
    <property type="match status" value="1"/>
</dbReference>
<keyword evidence="4" id="KW-1185">Reference proteome</keyword>
<dbReference type="AlphaFoldDB" id="A0A553C5S2"/>
<name>A0A553C5S2_9FLAO</name>
<feature type="domain" description="Glycosyl transferase family 1" evidence="1">
    <location>
        <begin position="182"/>
        <end position="341"/>
    </location>
</feature>
<dbReference type="InterPro" id="IPR001296">
    <property type="entry name" value="Glyco_trans_1"/>
</dbReference>
<dbReference type="SUPFAM" id="SSF53756">
    <property type="entry name" value="UDP-Glycosyltransferase/glycogen phosphorylase"/>
    <property type="match status" value="1"/>
</dbReference>
<protein>
    <submittedName>
        <fullName evidence="3">Glycosyltransferase family 4 protein</fullName>
    </submittedName>
</protein>
<reference evidence="3 4" key="1">
    <citation type="submission" date="2019-07" db="EMBL/GenBank/DDBJ databases">
        <title>Novel species of Flavobacterium.</title>
        <authorList>
            <person name="Liu Q."/>
            <person name="Xin Y.-H."/>
        </authorList>
    </citation>
    <scope>NUCLEOTIDE SEQUENCE [LARGE SCALE GENOMIC DNA]</scope>
    <source>
        <strain evidence="3 4">LB3P56</strain>
    </source>
</reference>
<gene>
    <name evidence="3" type="ORF">FNW17_16045</name>
</gene>
<organism evidence="3 4">
    <name type="scientific">Flavobacterium franklandianum</name>
    <dbReference type="NCBI Taxonomy" id="2594430"/>
    <lineage>
        <taxon>Bacteria</taxon>
        <taxon>Pseudomonadati</taxon>
        <taxon>Bacteroidota</taxon>
        <taxon>Flavobacteriia</taxon>
        <taxon>Flavobacteriales</taxon>
        <taxon>Flavobacteriaceae</taxon>
        <taxon>Flavobacterium</taxon>
    </lineage>
</organism>
<dbReference type="OrthoDB" id="139410at2"/>
<dbReference type="GO" id="GO:0016757">
    <property type="term" value="F:glycosyltransferase activity"/>
    <property type="evidence" value="ECO:0007669"/>
    <property type="project" value="InterPro"/>
</dbReference>
<accession>A0A553C5S2</accession>
<evidence type="ECO:0000259" key="1">
    <source>
        <dbReference type="Pfam" id="PF00534"/>
    </source>
</evidence>
<dbReference type="Proteomes" id="UP000318585">
    <property type="component" value="Unassembled WGS sequence"/>
</dbReference>